<evidence type="ECO:0000313" key="1">
    <source>
        <dbReference type="EMBL" id="DAF62452.1"/>
    </source>
</evidence>
<reference evidence="1" key="1">
    <citation type="journal article" date="2021" name="Proc. Natl. Acad. Sci. U.S.A.">
        <title>A Catalog of Tens of Thousands of Viruses from Human Metagenomes Reveals Hidden Associations with Chronic Diseases.</title>
        <authorList>
            <person name="Tisza M.J."/>
            <person name="Buck C.B."/>
        </authorList>
    </citation>
    <scope>NUCLEOTIDE SEQUENCE</scope>
    <source>
        <strain evidence="1">CtIty1</strain>
    </source>
</reference>
<dbReference type="EMBL" id="BK032823">
    <property type="protein sequence ID" value="DAF62452.1"/>
    <property type="molecule type" value="Genomic_DNA"/>
</dbReference>
<proteinExistence type="predicted"/>
<organism evidence="1">
    <name type="scientific">Myoviridae sp. ctIty1</name>
    <dbReference type="NCBI Taxonomy" id="2827673"/>
    <lineage>
        <taxon>Viruses</taxon>
        <taxon>Duplodnaviria</taxon>
        <taxon>Heunggongvirae</taxon>
        <taxon>Uroviricota</taxon>
        <taxon>Caudoviricetes</taxon>
    </lineage>
</organism>
<sequence>MRYYLYLDQRDRKDIRSMVSKIANHYISNNSSYPEYRAYMPIDNDFEVVVSEQNDYVRVSLHLRKRYDVYTGFKRKYEKLNVYVDKILGDRPQTNEEVVNRFREILKEIACYYIYYFETGLDQIPKDLNSTARWNSVKHPVFSCNVKDRAEEFVVKILGHDNEVEGGNYDETMLYANL</sequence>
<accession>A0A8S5TGL2</accession>
<name>A0A8S5TGL2_9CAUD</name>
<protein>
    <submittedName>
        <fullName evidence="1">Uncharacterized protein</fullName>
    </submittedName>
</protein>